<evidence type="ECO:0000313" key="2">
    <source>
        <dbReference type="EMBL" id="OHA67042.1"/>
    </source>
</evidence>
<dbReference type="Pfam" id="PF05050">
    <property type="entry name" value="Methyltransf_21"/>
    <property type="match status" value="1"/>
</dbReference>
<dbReference type="Gene3D" id="3.40.50.150">
    <property type="entry name" value="Vaccinia Virus protein VP39"/>
    <property type="match status" value="1"/>
</dbReference>
<dbReference type="PANTHER" id="PTHR34203:SF15">
    <property type="entry name" value="SLL1173 PROTEIN"/>
    <property type="match status" value="1"/>
</dbReference>
<dbReference type="InterPro" id="IPR052514">
    <property type="entry name" value="SAM-dependent_MTase"/>
</dbReference>
<gene>
    <name evidence="2" type="ORF">A3C04_03915</name>
</gene>
<organism evidence="2 3">
    <name type="scientific">Candidatus Wildermuthbacteria bacterium RIFCSPHIGHO2_02_FULL_45_25</name>
    <dbReference type="NCBI Taxonomy" id="1802450"/>
    <lineage>
        <taxon>Bacteria</taxon>
        <taxon>Candidatus Wildermuthiibacteriota</taxon>
    </lineage>
</organism>
<evidence type="ECO:0000313" key="3">
    <source>
        <dbReference type="Proteomes" id="UP000178092"/>
    </source>
</evidence>
<dbReference type="InterPro" id="IPR006342">
    <property type="entry name" value="FkbM_mtfrase"/>
</dbReference>
<protein>
    <recommendedName>
        <fullName evidence="1">Methyltransferase FkbM domain-containing protein</fullName>
    </recommendedName>
</protein>
<sequence length="308" mass="35268">MKTKKIFLAAIHLFFLNPHLFLYRIFLEFRAFVWPMPKGTVIKEIKGVRFPIPFDEGLRSARSMYFDLYEMGVRFSMQRFLRCGDTFIDVGAKIGYISALAAGFVGITGQIHSFEPVAKPFGKLKKFAEINSEYKIFSNQVALSDQQGNAPMYIAKEGMGYSTMIRDLLGSMKQLETINVPVGRLDSYIEEHALHTIRIIKIDVDGYEFLVLKGLENFFRNTRDLPVIICEICPSAVSLSGSSLDELLQYMAQFSYVPFEVINPSKELNQETIARQWTTNVLFRPGYKSKIIMEHNESENSRYSKKLA</sequence>
<evidence type="ECO:0000259" key="1">
    <source>
        <dbReference type="Pfam" id="PF05050"/>
    </source>
</evidence>
<dbReference type="AlphaFoldDB" id="A0A1G2R480"/>
<dbReference type="NCBIfam" id="TIGR01444">
    <property type="entry name" value="fkbM_fam"/>
    <property type="match status" value="1"/>
</dbReference>
<dbReference type="Proteomes" id="UP000178092">
    <property type="component" value="Unassembled WGS sequence"/>
</dbReference>
<name>A0A1G2R480_9BACT</name>
<feature type="domain" description="Methyltransferase FkbM" evidence="1">
    <location>
        <begin position="89"/>
        <end position="256"/>
    </location>
</feature>
<dbReference type="PANTHER" id="PTHR34203">
    <property type="entry name" value="METHYLTRANSFERASE, FKBM FAMILY PROTEIN"/>
    <property type="match status" value="1"/>
</dbReference>
<dbReference type="InterPro" id="IPR029063">
    <property type="entry name" value="SAM-dependent_MTases_sf"/>
</dbReference>
<comment type="caution">
    <text evidence="2">The sequence shown here is derived from an EMBL/GenBank/DDBJ whole genome shotgun (WGS) entry which is preliminary data.</text>
</comment>
<reference evidence="2 3" key="1">
    <citation type="journal article" date="2016" name="Nat. Commun.">
        <title>Thousands of microbial genomes shed light on interconnected biogeochemical processes in an aquifer system.</title>
        <authorList>
            <person name="Anantharaman K."/>
            <person name="Brown C.T."/>
            <person name="Hug L.A."/>
            <person name="Sharon I."/>
            <person name="Castelle C.J."/>
            <person name="Probst A.J."/>
            <person name="Thomas B.C."/>
            <person name="Singh A."/>
            <person name="Wilkins M.J."/>
            <person name="Karaoz U."/>
            <person name="Brodie E.L."/>
            <person name="Williams K.H."/>
            <person name="Hubbard S.S."/>
            <person name="Banfield J.F."/>
        </authorList>
    </citation>
    <scope>NUCLEOTIDE SEQUENCE [LARGE SCALE GENOMIC DNA]</scope>
</reference>
<proteinExistence type="predicted"/>
<dbReference type="EMBL" id="MHTV01000017">
    <property type="protein sequence ID" value="OHA67042.1"/>
    <property type="molecule type" value="Genomic_DNA"/>
</dbReference>
<accession>A0A1G2R480</accession>
<dbReference type="SUPFAM" id="SSF53335">
    <property type="entry name" value="S-adenosyl-L-methionine-dependent methyltransferases"/>
    <property type="match status" value="1"/>
</dbReference>